<name>A0A7Y6NTD0_9BURK</name>
<dbReference type="AlphaFoldDB" id="A0A7Y6NTD0"/>
<protein>
    <submittedName>
        <fullName evidence="2">Uncharacterized protein</fullName>
    </submittedName>
</protein>
<sequence>MGRDTPRKVWRITADAPQGEFADVDASVTAGDASKAPQPKRVIIDPAPPVSWRASSHDLLNGVEVSDETDSTSGELFDELFNERT</sequence>
<comment type="caution">
    <text evidence="2">The sequence shown here is derived from an EMBL/GenBank/DDBJ whole genome shotgun (WGS) entry which is preliminary data.</text>
</comment>
<gene>
    <name evidence="2" type="ORF">HQN59_24965</name>
</gene>
<feature type="region of interest" description="Disordered" evidence="1">
    <location>
        <begin position="64"/>
        <end position="85"/>
    </location>
</feature>
<dbReference type="Proteomes" id="UP000529637">
    <property type="component" value="Unassembled WGS sequence"/>
</dbReference>
<feature type="compositionally biased region" description="Acidic residues" evidence="1">
    <location>
        <begin position="65"/>
        <end position="85"/>
    </location>
</feature>
<evidence type="ECO:0000313" key="2">
    <source>
        <dbReference type="EMBL" id="NUZ08997.1"/>
    </source>
</evidence>
<keyword evidence="3" id="KW-1185">Reference proteome</keyword>
<organism evidence="2 3">
    <name type="scientific">Piscinibacter koreensis</name>
    <dbReference type="NCBI Taxonomy" id="2742824"/>
    <lineage>
        <taxon>Bacteria</taxon>
        <taxon>Pseudomonadati</taxon>
        <taxon>Pseudomonadota</taxon>
        <taxon>Betaproteobacteria</taxon>
        <taxon>Burkholderiales</taxon>
        <taxon>Sphaerotilaceae</taxon>
        <taxon>Piscinibacter</taxon>
    </lineage>
</organism>
<evidence type="ECO:0000256" key="1">
    <source>
        <dbReference type="SAM" id="MobiDB-lite"/>
    </source>
</evidence>
<dbReference type="RefSeq" id="WP_176071855.1">
    <property type="nucleotide sequence ID" value="NZ_JABWMJ010000023.1"/>
</dbReference>
<proteinExistence type="predicted"/>
<reference evidence="2 3" key="1">
    <citation type="submission" date="2020-06" db="EMBL/GenBank/DDBJ databases">
        <title>Schlegella sp. ID0723 isolated from air conditioner.</title>
        <authorList>
            <person name="Kim D.Y."/>
            <person name="Kim D.-U."/>
        </authorList>
    </citation>
    <scope>NUCLEOTIDE SEQUENCE [LARGE SCALE GENOMIC DNA]</scope>
    <source>
        <strain evidence="2 3">ID0723</strain>
    </source>
</reference>
<accession>A0A7Y6NTD0</accession>
<dbReference type="EMBL" id="JABWMJ010000023">
    <property type="protein sequence ID" value="NUZ08997.1"/>
    <property type="molecule type" value="Genomic_DNA"/>
</dbReference>
<evidence type="ECO:0000313" key="3">
    <source>
        <dbReference type="Proteomes" id="UP000529637"/>
    </source>
</evidence>